<name>A0A1H7K316_9GAMM</name>
<accession>A0A1H7K316</accession>
<evidence type="ECO:0000313" key="4">
    <source>
        <dbReference type="Proteomes" id="UP000199256"/>
    </source>
</evidence>
<dbReference type="AlphaFoldDB" id="A0A1H7K316"/>
<evidence type="ECO:0000313" key="3">
    <source>
        <dbReference type="EMBL" id="SEK80964.1"/>
    </source>
</evidence>
<protein>
    <recommendedName>
        <fullName evidence="5">Carboxypeptidase regulatory-like domain-containing protein</fullName>
    </recommendedName>
</protein>
<dbReference type="PROSITE" id="PS51257">
    <property type="entry name" value="PROKAR_LIPOPROTEIN"/>
    <property type="match status" value="1"/>
</dbReference>
<reference evidence="4" key="1">
    <citation type="submission" date="2016-10" db="EMBL/GenBank/DDBJ databases">
        <authorList>
            <person name="Varghese N."/>
            <person name="Submissions S."/>
        </authorList>
    </citation>
    <scope>NUCLEOTIDE SEQUENCE [LARGE SCALE GENOMIC DNA]</scope>
    <source>
        <strain evidence="4">DSM 241</strain>
    </source>
</reference>
<evidence type="ECO:0000256" key="2">
    <source>
        <dbReference type="SAM" id="SignalP"/>
    </source>
</evidence>
<dbReference type="STRING" id="1396821.SAMN05444515_105111"/>
<evidence type="ECO:0000256" key="1">
    <source>
        <dbReference type="SAM" id="Coils"/>
    </source>
</evidence>
<keyword evidence="1" id="KW-0175">Coiled coil</keyword>
<proteinExistence type="predicted"/>
<feature type="signal peptide" evidence="2">
    <location>
        <begin position="1"/>
        <end position="19"/>
    </location>
</feature>
<keyword evidence="2" id="KW-0732">Signal</keyword>
<keyword evidence="4" id="KW-1185">Reference proteome</keyword>
<dbReference type="OrthoDB" id="6283631at2"/>
<feature type="chain" id="PRO_5011726020" description="Carboxypeptidase regulatory-like domain-containing protein" evidence="2">
    <location>
        <begin position="20"/>
        <end position="719"/>
    </location>
</feature>
<dbReference type="EMBL" id="FOAA01000005">
    <property type="protein sequence ID" value="SEK80964.1"/>
    <property type="molecule type" value="Genomic_DNA"/>
</dbReference>
<dbReference type="RefSeq" id="WP_090252330.1">
    <property type="nucleotide sequence ID" value="NZ_FOAA01000005.1"/>
</dbReference>
<gene>
    <name evidence="3" type="ORF">SAMN05444515_105111</name>
</gene>
<organism evidence="3 4">
    <name type="scientific">Ectothiorhodospira marina</name>
    <dbReference type="NCBI Taxonomy" id="1396821"/>
    <lineage>
        <taxon>Bacteria</taxon>
        <taxon>Pseudomonadati</taxon>
        <taxon>Pseudomonadota</taxon>
        <taxon>Gammaproteobacteria</taxon>
        <taxon>Chromatiales</taxon>
        <taxon>Ectothiorhodospiraceae</taxon>
        <taxon>Ectothiorhodospira</taxon>
    </lineage>
</organism>
<dbReference type="Proteomes" id="UP000199256">
    <property type="component" value="Unassembled WGS sequence"/>
</dbReference>
<evidence type="ECO:0008006" key="5">
    <source>
        <dbReference type="Google" id="ProtNLM"/>
    </source>
</evidence>
<sequence>MSAKVLGVPSVIASAVLLAACGGGGGSSGGDTTTQTATVTGVAAKGLLLGAQVEACADMECREIVAETKTDDDGRYQLRLPVDEHFVIRVRHTEHAQMICDLPQGCGDEVKWGEPGLMPKDITLRSIARVDRTSQEVSAHVTPLTELVMIAAQVSNAGAITPPPEKATENGQEAVLKLLGIEADTPLDLTKLEPVNITKGDHLEAATPEQRNLSVISAAFGRKDETARFISDFAKGFFSETTQDDINKLQEAVDSLNNKTEQQAKINPTATSDIPLTPVTDSQRSQLSQNAIAVRNLVEDIRTVGIDIYKQYDEADLRNTGLLGQIQGIEDFAQDAILWNFEALARVNDAISNGLIEEYANDPECALQCSDTPNSVDLQTDLGADNDISGTLTRVGDRWTLDNGRLSTLDGDPIDVTVEFTVPKVLGENQFAFEILSAKAQGLGAQVELSDARLSVVADQPFTQDQLRDDIPVEGDGNFLRRLELAGTLKLQYTDNEQILAFEGSTKFLAATNNNMIEDNRGNPELDGDTLLPVSFRLDGRFDNGVLGDYLKAEVLVTLDNANEYSLVQNQGAASSEGTGDRFPLATMQVKTAGRITENLPEMDILFRLQRTGEEDAKASITLGWNGYNDQTARRFLTLEMAYSGDTEDLGLMATNASGATFELLPRNQYASNDVVGYVFMDGARHATIREERSNVFTITYHFDEEGNRSTKEAFETLF</sequence>
<feature type="coiled-coil region" evidence="1">
    <location>
        <begin position="239"/>
        <end position="266"/>
    </location>
</feature>